<name>A0A090CYX3_9BACT</name>
<keyword evidence="12" id="KW-1185">Reference proteome</keyword>
<evidence type="ECO:0000259" key="10">
    <source>
        <dbReference type="PROSITE" id="PS51352"/>
    </source>
</evidence>
<dbReference type="InterPro" id="IPR036249">
    <property type="entry name" value="Thioredoxin-like_sf"/>
</dbReference>
<keyword evidence="4" id="KW-0560">Oxidoreductase</keyword>
<feature type="active site" description="Cysteine sulfenic acid (-SOH) intermediate; for peroxidase activity" evidence="9">
    <location>
        <position position="47"/>
    </location>
</feature>
<evidence type="ECO:0000256" key="7">
    <source>
        <dbReference type="ARBA" id="ARBA00032824"/>
    </source>
</evidence>
<keyword evidence="5" id="KW-0676">Redox-active center</keyword>
<evidence type="ECO:0000256" key="8">
    <source>
        <dbReference type="ARBA" id="ARBA00037420"/>
    </source>
</evidence>
<comment type="similarity">
    <text evidence="6">Belongs to the peroxiredoxin family. Prx6 subfamily.</text>
</comment>
<sequence length="217" mass="24870">MCSHVRIGDQAPDFTAETTQGKIRFHEWIGNNWCVFFSHPKNFTPVCTTELGYAAKMKKEFDKRKTKIIALSIGTVEDHKHWIPDINLSQNTTVEYPLIGDKDKKIASLYGMVHPNESETTTVRTVFIIDPNKKIRLMIAYPASTGRNFDELLRVIDALQLTDDQKVATPVNWHHGAECIILPSITDPNEIKELFPQGYREVLPYLRYTQVHEKSLS</sequence>
<dbReference type="GO" id="GO:0042744">
    <property type="term" value="P:hydrogen peroxide catabolic process"/>
    <property type="evidence" value="ECO:0007669"/>
    <property type="project" value="TreeGrafter"/>
</dbReference>
<dbReference type="OrthoDB" id="9812811at2"/>
<dbReference type="SUPFAM" id="SSF52833">
    <property type="entry name" value="Thioredoxin-like"/>
    <property type="match status" value="1"/>
</dbReference>
<dbReference type="InterPro" id="IPR050217">
    <property type="entry name" value="Peroxiredoxin"/>
</dbReference>
<dbReference type="GO" id="GO:0005829">
    <property type="term" value="C:cytosol"/>
    <property type="evidence" value="ECO:0007669"/>
    <property type="project" value="TreeGrafter"/>
</dbReference>
<evidence type="ECO:0000256" key="9">
    <source>
        <dbReference type="PIRSR" id="PIRSR000239-1"/>
    </source>
</evidence>
<dbReference type="NCBIfam" id="NF009668">
    <property type="entry name" value="PRK13189.1"/>
    <property type="match status" value="1"/>
</dbReference>
<evidence type="ECO:0000256" key="5">
    <source>
        <dbReference type="ARBA" id="ARBA00023284"/>
    </source>
</evidence>
<dbReference type="Proteomes" id="UP000031552">
    <property type="component" value="Unassembled WGS sequence"/>
</dbReference>
<dbReference type="CDD" id="cd03016">
    <property type="entry name" value="PRX_1cys"/>
    <property type="match status" value="1"/>
</dbReference>
<dbReference type="EMBL" id="CCEJ010000004">
    <property type="protein sequence ID" value="CDR33992.1"/>
    <property type="molecule type" value="Genomic_DNA"/>
</dbReference>
<dbReference type="Pfam" id="PF00578">
    <property type="entry name" value="AhpC-TSA"/>
    <property type="match status" value="1"/>
</dbReference>
<reference evidence="11" key="2">
    <citation type="submission" date="2014-09" db="EMBL/GenBank/DDBJ databases">
        <title>Criblamydia sequanensis harbors a mega-plasmid encoding arsenite resistance.</title>
        <authorList>
            <person name="Bertelli C."/>
            <person name="Goesmann A."/>
            <person name="Greub G."/>
        </authorList>
    </citation>
    <scope>NUCLEOTIDE SEQUENCE [LARGE SCALE GENOMIC DNA]</scope>
    <source>
        <strain evidence="11">CRIB-18</strain>
    </source>
</reference>
<proteinExistence type="inferred from homology"/>
<evidence type="ECO:0000256" key="3">
    <source>
        <dbReference type="ARBA" id="ARBA00022862"/>
    </source>
</evidence>
<accession>A0A090CYX3</accession>
<evidence type="ECO:0000313" key="12">
    <source>
        <dbReference type="Proteomes" id="UP000031552"/>
    </source>
</evidence>
<dbReference type="Pfam" id="PF10417">
    <property type="entry name" value="1-cysPrx_C"/>
    <property type="match status" value="1"/>
</dbReference>
<dbReference type="InterPro" id="IPR000866">
    <property type="entry name" value="AhpC/TSA"/>
</dbReference>
<feature type="domain" description="Thioredoxin" evidence="10">
    <location>
        <begin position="5"/>
        <end position="161"/>
    </location>
</feature>
<dbReference type="RefSeq" id="WP_041017497.1">
    <property type="nucleotide sequence ID" value="NZ_CCEJ010000004.1"/>
</dbReference>
<evidence type="ECO:0000313" key="11">
    <source>
        <dbReference type="EMBL" id="CDR33992.1"/>
    </source>
</evidence>
<dbReference type="PANTHER" id="PTHR10681">
    <property type="entry name" value="THIOREDOXIN PEROXIDASE"/>
    <property type="match status" value="1"/>
</dbReference>
<dbReference type="Gene3D" id="3.30.1020.10">
    <property type="entry name" value="Antioxidant, Horf6, Chain A, domain2"/>
    <property type="match status" value="1"/>
</dbReference>
<reference evidence="11" key="1">
    <citation type="submission" date="2013-12" db="EMBL/GenBank/DDBJ databases">
        <authorList>
            <person name="Linke B."/>
        </authorList>
    </citation>
    <scope>NUCLEOTIDE SEQUENCE [LARGE SCALE GENOMIC DNA]</scope>
    <source>
        <strain evidence="11">CRIB-18</strain>
    </source>
</reference>
<evidence type="ECO:0000256" key="2">
    <source>
        <dbReference type="ARBA" id="ARBA00022559"/>
    </source>
</evidence>
<dbReference type="GO" id="GO:0006979">
    <property type="term" value="P:response to oxidative stress"/>
    <property type="evidence" value="ECO:0007669"/>
    <property type="project" value="TreeGrafter"/>
</dbReference>
<keyword evidence="2" id="KW-0575">Peroxidase</keyword>
<dbReference type="InterPro" id="IPR013766">
    <property type="entry name" value="Thioredoxin_domain"/>
</dbReference>
<evidence type="ECO:0000256" key="4">
    <source>
        <dbReference type="ARBA" id="ARBA00023002"/>
    </source>
</evidence>
<dbReference type="PANTHER" id="PTHR10681:SF128">
    <property type="entry name" value="THIOREDOXIN-DEPENDENT PEROXIDE REDUCTASE, MITOCHONDRIAL"/>
    <property type="match status" value="1"/>
</dbReference>
<protein>
    <recommendedName>
        <fullName evidence="7">Thioredoxin peroxidase</fullName>
    </recommendedName>
</protein>
<dbReference type="FunFam" id="3.40.30.10:FF:000011">
    <property type="entry name" value="Peroxiredoxin PRX1"/>
    <property type="match status" value="1"/>
</dbReference>
<dbReference type="AlphaFoldDB" id="A0A090CYX3"/>
<comment type="function">
    <text evidence="8">Thiol-specific peroxidase that catalyzes the reduction of hydrogen peroxide and organic hydroperoxides to water and alcohols, respectively. Plays a role in cell protection against oxidative stress by detoxifying peroxides.</text>
</comment>
<comment type="similarity">
    <text evidence="1">Belongs to the peroxiredoxin family. AhpC/Prx1 subfamily.</text>
</comment>
<dbReference type="GO" id="GO:0045454">
    <property type="term" value="P:cell redox homeostasis"/>
    <property type="evidence" value="ECO:0007669"/>
    <property type="project" value="TreeGrafter"/>
</dbReference>
<dbReference type="InterPro" id="IPR019479">
    <property type="entry name" value="Peroxiredoxin_C"/>
</dbReference>
<dbReference type="eggNOG" id="COG0450">
    <property type="taxonomic scope" value="Bacteria"/>
</dbReference>
<dbReference type="PROSITE" id="PS51352">
    <property type="entry name" value="THIOREDOXIN_2"/>
    <property type="match status" value="1"/>
</dbReference>
<keyword evidence="3" id="KW-0049">Antioxidant</keyword>
<dbReference type="GO" id="GO:0008379">
    <property type="term" value="F:thioredoxin peroxidase activity"/>
    <property type="evidence" value="ECO:0007669"/>
    <property type="project" value="TreeGrafter"/>
</dbReference>
<organism evidence="11 12">
    <name type="scientific">Candidatus Criblamydia sequanensis CRIB-18</name>
    <dbReference type="NCBI Taxonomy" id="1437425"/>
    <lineage>
        <taxon>Bacteria</taxon>
        <taxon>Pseudomonadati</taxon>
        <taxon>Chlamydiota</taxon>
        <taxon>Chlamydiia</taxon>
        <taxon>Parachlamydiales</taxon>
        <taxon>Candidatus Criblamydiaceae</taxon>
        <taxon>Candidatus Criblamydia</taxon>
    </lineage>
</organism>
<dbReference type="InterPro" id="IPR024706">
    <property type="entry name" value="Peroxiredoxin_AhpC-typ"/>
</dbReference>
<evidence type="ECO:0000256" key="1">
    <source>
        <dbReference type="ARBA" id="ARBA00009796"/>
    </source>
</evidence>
<comment type="caution">
    <text evidence="11">The sequence shown here is derived from an EMBL/GenBank/DDBJ whole genome shotgun (WGS) entry which is preliminary data.</text>
</comment>
<dbReference type="PIRSF" id="PIRSF000239">
    <property type="entry name" value="AHPC"/>
    <property type="match status" value="1"/>
</dbReference>
<evidence type="ECO:0000256" key="6">
    <source>
        <dbReference type="ARBA" id="ARBA00025719"/>
    </source>
</evidence>
<gene>
    <name evidence="11" type="ORF">CSEC_1168</name>
</gene>
<dbReference type="InterPro" id="IPR045020">
    <property type="entry name" value="PRX_1cys"/>
</dbReference>
<dbReference type="Gene3D" id="3.40.30.10">
    <property type="entry name" value="Glutaredoxin"/>
    <property type="match status" value="1"/>
</dbReference>
<dbReference type="STRING" id="1437425.CSEC_1168"/>
<dbReference type="GO" id="GO:0033554">
    <property type="term" value="P:cellular response to stress"/>
    <property type="evidence" value="ECO:0007669"/>
    <property type="project" value="TreeGrafter"/>
</dbReference>